<evidence type="ECO:0000256" key="1">
    <source>
        <dbReference type="SAM" id="Coils"/>
    </source>
</evidence>
<dbReference type="Gene3D" id="1.20.58.60">
    <property type="match status" value="1"/>
</dbReference>
<protein>
    <submittedName>
        <fullName evidence="3">Uncharacterized protein</fullName>
    </submittedName>
</protein>
<accession>A0A6N7W6G7</accession>
<proteinExistence type="predicted"/>
<name>A0A6N7W6G7_9FIRM</name>
<comment type="caution">
    <text evidence="3">The sequence shown here is derived from an EMBL/GenBank/DDBJ whole genome shotgun (WGS) entry which is preliminary data.</text>
</comment>
<dbReference type="RefSeq" id="WP_154467274.1">
    <property type="nucleotide sequence ID" value="NZ_VUMI01000049.1"/>
</dbReference>
<evidence type="ECO:0000313" key="3">
    <source>
        <dbReference type="EMBL" id="MSS90866.1"/>
    </source>
</evidence>
<feature type="coiled-coil region" evidence="1">
    <location>
        <begin position="850"/>
        <end position="905"/>
    </location>
</feature>
<keyword evidence="1" id="KW-0175">Coiled coil</keyword>
<gene>
    <name evidence="3" type="ORF">FYJ45_22215</name>
</gene>
<keyword evidence="4" id="KW-1185">Reference proteome</keyword>
<dbReference type="GeneID" id="86055734"/>
<organism evidence="3 4">
    <name type="scientific">Eisenbergiella porci</name>
    <dbReference type="NCBI Taxonomy" id="2652274"/>
    <lineage>
        <taxon>Bacteria</taxon>
        <taxon>Bacillati</taxon>
        <taxon>Bacillota</taxon>
        <taxon>Clostridia</taxon>
        <taxon>Lachnospirales</taxon>
        <taxon>Lachnospiraceae</taxon>
        <taxon>Eisenbergiella</taxon>
    </lineage>
</organism>
<sequence length="1369" mass="150622">MQPLLSKLSEMRSWEAQGLKPHGLDEVIRKIDELNPKYDELENKVIDLNRKLEEARMNPESTAEVKKLAAELELATQKLDRLRGEAAQTQERLEKAGSGGASGMERFRKAMSGTAAVMDKVKGKIAGVTAGLHKHKSAADGCRFSADKLSKSIFRLGNMFKLMLIRQIMRSTIEGAKKGFENLAQYSDSTNQSLSLLHSSLIQLQNAFAVAAAPVLNIFAPALNQIIQLAITAANAIGQLFAALTGKGTVIQAVGINEDYAASLDKTGSAAKKAAKDIKNATLGIDELNFIQQQQDSGGGAGGVSPSDMFETVEVEGKYKDLAKKIKDITGKLFAPLREAWDREVQYVMDSWKYALGEIKKLAKDIGRDFLTVWNQEETIQIFSDVLHIIGDIGQIAGNLAKNFRMAWNENETGLKILENIRDIFAIVIRHIRNAADATVEWTKTLDFKPFMKSFEKFTASIKPAIDAISGTLEDFYIYVLLPLGKWTLENGLPDLLDITSDLANSINWLRLRNLMKQFYDVLLDISKLVFKGMLSFYRDLLVPIGRWVMNKGLPSLLEVLIDFGKKIDWNGINVALESFFEAISKFVVGIGGGLIELSLGLVDVLSPVLADIINGVAKALDGLFSALNKIPDTVLAGIAGAIEGVLVTFITYKTVTTVIDAVSLGITGLYVALDDFFKAAATWMATNPILAMAGSLAIITGALIAVSNAAQNNTPIGQYADKVHELSEKINANSQRISENAQIAKDYVDNAGFAEIEMARNLADRYVDLANKTNKTAAEKQLLKQYSEDLVELIPELKNYIDDETGVLNIQKDTLQGLINKTEEYYRLQAAKDKLLDLYKDELDAKLNLKDSTDQLSEAQAKYNDMLNNYNGRSADLYEAKNAFDEAKLAVENAKKAYDDIEDSILYVSEAYTGMQTAMSSIDYASSVLDASNAINELHGIWGDDGKQILGQDALDIYNEIQNGLNPDDDGFYELGSGIMVRYGTGMKDGAKEFQATLSDKDLIDLEAILPDGYQVGNDNGRFVVEGFDKGIRDAAKDSTAINDWTSEGKAGLEAAWDINSPSQVSWQEGAYVVEGFNNGILDNMESTNEAITTWFESVFELFGQDKWGEVFIPMTEAIQNQWNITSAWWSEEALPVWWEEGVTPWFTQEKWFTISQGMSDGIMKRWNDFSVLWKTGFTKWWNESIIPFFTVEKWQGFGNNMKDGMYTGFKGISEKINDTLNGILSAFESGLNKVISAANTFISGYNTMAQTAGVSKMANLNTVSIGSVSAYANGGFPSEGSLFIANEAGPELVGTMGRRTAVANNDQIIQGIASGVSVANQDVISMLTQMMKILQAILEKEGIVVFDTREGLEALSERNKRNGIVFT</sequence>
<reference evidence="3 4" key="1">
    <citation type="submission" date="2019-08" db="EMBL/GenBank/DDBJ databases">
        <title>In-depth cultivation of the pig gut microbiome towards novel bacterial diversity and tailored functional studies.</title>
        <authorList>
            <person name="Wylensek D."/>
            <person name="Hitch T.C.A."/>
            <person name="Clavel T."/>
        </authorList>
    </citation>
    <scope>NUCLEOTIDE SEQUENCE [LARGE SCALE GENOMIC DNA]</scope>
    <source>
        <strain evidence="3 4">WCA-389-WT-23B</strain>
    </source>
</reference>
<dbReference type="EMBL" id="VUMI01000049">
    <property type="protein sequence ID" value="MSS90866.1"/>
    <property type="molecule type" value="Genomic_DNA"/>
</dbReference>
<evidence type="ECO:0000256" key="2">
    <source>
        <dbReference type="SAM" id="MobiDB-lite"/>
    </source>
</evidence>
<evidence type="ECO:0000313" key="4">
    <source>
        <dbReference type="Proteomes" id="UP000436047"/>
    </source>
</evidence>
<feature type="region of interest" description="Disordered" evidence="2">
    <location>
        <begin position="85"/>
        <end position="104"/>
    </location>
</feature>
<dbReference type="Proteomes" id="UP000436047">
    <property type="component" value="Unassembled WGS sequence"/>
</dbReference>